<gene>
    <name evidence="1" type="ORF">HPB48_009593</name>
</gene>
<protein>
    <submittedName>
        <fullName evidence="1">Uncharacterized protein</fullName>
    </submittedName>
</protein>
<dbReference type="OrthoDB" id="3039988at2759"/>
<proteinExistence type="predicted"/>
<evidence type="ECO:0000313" key="1">
    <source>
        <dbReference type="EMBL" id="KAH9375588.1"/>
    </source>
</evidence>
<comment type="caution">
    <text evidence="1">The sequence shown here is derived from an EMBL/GenBank/DDBJ whole genome shotgun (WGS) entry which is preliminary data.</text>
</comment>
<sequence length="238" mass="26711">MSSETDSRWQTVYHSRRRSQHIATIVIRPSGTPLAKIKPTELMQALAATPHFTPSEMTDPILQPRPQQSLIAIKTFLSSAQQKLLAIRSFLLASMEVPVTTYEAASTDSFRGVIHGVPARTSPQELLSHLIFTGAAIIKARMMCSKETALITVEGYFVSHYVLYYQDEYRCHPVRPKAQFFKRCHKISHRKDACTLPRSTELCQTFSEDLTKPSFRLAKSMTTSPLAATAKALTPANW</sequence>
<dbReference type="AlphaFoldDB" id="A0A9J6GN74"/>
<dbReference type="EMBL" id="JABSTR010000007">
    <property type="protein sequence ID" value="KAH9375588.1"/>
    <property type="molecule type" value="Genomic_DNA"/>
</dbReference>
<dbReference type="Proteomes" id="UP000821853">
    <property type="component" value="Chromosome 5"/>
</dbReference>
<keyword evidence="2" id="KW-1185">Reference proteome</keyword>
<name>A0A9J6GN74_HAELO</name>
<dbReference type="VEuPathDB" id="VectorBase:HLOH_042056"/>
<evidence type="ECO:0000313" key="2">
    <source>
        <dbReference type="Proteomes" id="UP000821853"/>
    </source>
</evidence>
<reference evidence="1 2" key="1">
    <citation type="journal article" date="2020" name="Cell">
        <title>Large-Scale Comparative Analyses of Tick Genomes Elucidate Their Genetic Diversity and Vector Capacities.</title>
        <authorList>
            <consortium name="Tick Genome and Microbiome Consortium (TIGMIC)"/>
            <person name="Jia N."/>
            <person name="Wang J."/>
            <person name="Shi W."/>
            <person name="Du L."/>
            <person name="Sun Y."/>
            <person name="Zhan W."/>
            <person name="Jiang J.F."/>
            <person name="Wang Q."/>
            <person name="Zhang B."/>
            <person name="Ji P."/>
            <person name="Bell-Sakyi L."/>
            <person name="Cui X.M."/>
            <person name="Yuan T.T."/>
            <person name="Jiang B.G."/>
            <person name="Yang W.F."/>
            <person name="Lam T.T."/>
            <person name="Chang Q.C."/>
            <person name="Ding S.J."/>
            <person name="Wang X.J."/>
            <person name="Zhu J.G."/>
            <person name="Ruan X.D."/>
            <person name="Zhao L."/>
            <person name="Wei J.T."/>
            <person name="Ye R.Z."/>
            <person name="Que T.C."/>
            <person name="Du C.H."/>
            <person name="Zhou Y.H."/>
            <person name="Cheng J.X."/>
            <person name="Dai P.F."/>
            <person name="Guo W.B."/>
            <person name="Han X.H."/>
            <person name="Huang E.J."/>
            <person name="Li L.F."/>
            <person name="Wei W."/>
            <person name="Gao Y.C."/>
            <person name="Liu J.Z."/>
            <person name="Shao H.Z."/>
            <person name="Wang X."/>
            <person name="Wang C.C."/>
            <person name="Yang T.C."/>
            <person name="Huo Q.B."/>
            <person name="Li W."/>
            <person name="Chen H.Y."/>
            <person name="Chen S.E."/>
            <person name="Zhou L.G."/>
            <person name="Ni X.B."/>
            <person name="Tian J.H."/>
            <person name="Sheng Y."/>
            <person name="Liu T."/>
            <person name="Pan Y.S."/>
            <person name="Xia L.Y."/>
            <person name="Li J."/>
            <person name="Zhao F."/>
            <person name="Cao W.C."/>
        </authorList>
    </citation>
    <scope>NUCLEOTIDE SEQUENCE [LARGE SCALE GENOMIC DNA]</scope>
    <source>
        <strain evidence="1">HaeL-2018</strain>
    </source>
</reference>
<organism evidence="1 2">
    <name type="scientific">Haemaphysalis longicornis</name>
    <name type="common">Bush tick</name>
    <dbReference type="NCBI Taxonomy" id="44386"/>
    <lineage>
        <taxon>Eukaryota</taxon>
        <taxon>Metazoa</taxon>
        <taxon>Ecdysozoa</taxon>
        <taxon>Arthropoda</taxon>
        <taxon>Chelicerata</taxon>
        <taxon>Arachnida</taxon>
        <taxon>Acari</taxon>
        <taxon>Parasitiformes</taxon>
        <taxon>Ixodida</taxon>
        <taxon>Ixodoidea</taxon>
        <taxon>Ixodidae</taxon>
        <taxon>Haemaphysalinae</taxon>
        <taxon>Haemaphysalis</taxon>
    </lineage>
</organism>
<accession>A0A9J6GN74</accession>